<dbReference type="AlphaFoldDB" id="A0AAX3ZRA2"/>
<organism evidence="2 3">
    <name type="scientific">Streptomyces rochei</name>
    <name type="common">Streptomyces parvullus</name>
    <dbReference type="NCBI Taxonomy" id="1928"/>
    <lineage>
        <taxon>Bacteria</taxon>
        <taxon>Bacillati</taxon>
        <taxon>Actinomycetota</taxon>
        <taxon>Actinomycetes</taxon>
        <taxon>Kitasatosporales</taxon>
        <taxon>Streptomycetaceae</taxon>
        <taxon>Streptomyces</taxon>
        <taxon>Streptomyces rochei group</taxon>
    </lineage>
</organism>
<evidence type="ECO:0000313" key="2">
    <source>
        <dbReference type="EMBL" id="WMC89233.1"/>
    </source>
</evidence>
<sequence>MNPTDLLASLREHAALLRGELDDETREEVVATLRLLHEETAAGRARGVARALRRLTRALSVLPPGHPVSAHLGGRRYATEAFRPPSAASVSELIDILGEPPPDPGALLGAARARLLAAPALSSREHERLPGGPPAGTSAPPGVIRLDDPRSGARYPRFQFRPGTAEPLPVVRRVNELLRADRDPWGAADWWLGGNAWLRGVPADLVGTLPDDELVRAAAELVEGDG</sequence>
<gene>
    <name evidence="2" type="ORF">P7W03_28130</name>
</gene>
<dbReference type="EMBL" id="CP121271">
    <property type="protein sequence ID" value="WMC89233.1"/>
    <property type="molecule type" value="Genomic_DNA"/>
</dbReference>
<name>A0AAX3ZRA2_STRRO</name>
<evidence type="ECO:0000256" key="1">
    <source>
        <dbReference type="SAM" id="MobiDB-lite"/>
    </source>
</evidence>
<evidence type="ECO:0000313" key="3">
    <source>
        <dbReference type="Proteomes" id="UP001231701"/>
    </source>
</evidence>
<feature type="region of interest" description="Disordered" evidence="1">
    <location>
        <begin position="122"/>
        <end position="148"/>
    </location>
</feature>
<dbReference type="RefSeq" id="WP_019326086.1">
    <property type="nucleotide sequence ID" value="NZ_CP121271.1"/>
</dbReference>
<reference evidence="2" key="1">
    <citation type="submission" date="2023-03" db="EMBL/GenBank/DDBJ databases">
        <title>Borrelidin-producing and root-colonizing Streptomyces rochei is a potent biopesticide for soil-borne oomycete-caused plant diseases.</title>
        <authorList>
            <person name="Zhou D."/>
            <person name="Wang X."/>
            <person name="Navarro-Munoz J.C."/>
            <person name="Li W."/>
            <person name="Li J."/>
            <person name="Jiu M."/>
            <person name="Deng S."/>
            <person name="Ye Y."/>
            <person name="Daly P."/>
            <person name="Wei L."/>
        </authorList>
    </citation>
    <scope>NUCLEOTIDE SEQUENCE</scope>
    <source>
        <strain evidence="2">JK1</strain>
    </source>
</reference>
<accession>A0AAX3ZRA2</accession>
<proteinExistence type="predicted"/>
<dbReference type="GeneID" id="90945984"/>
<dbReference type="Proteomes" id="UP001231701">
    <property type="component" value="Chromosome"/>
</dbReference>
<protein>
    <submittedName>
        <fullName evidence="2">Uncharacterized protein</fullName>
    </submittedName>
</protein>